<evidence type="ECO:0000256" key="3">
    <source>
        <dbReference type="ARBA" id="ARBA00022737"/>
    </source>
</evidence>
<accession>A0AAV2S6L5</accession>
<organism evidence="5 6">
    <name type="scientific">Meganyctiphanes norvegica</name>
    <name type="common">Northern krill</name>
    <name type="synonym">Thysanopoda norvegica</name>
    <dbReference type="NCBI Taxonomy" id="48144"/>
    <lineage>
        <taxon>Eukaryota</taxon>
        <taxon>Metazoa</taxon>
        <taxon>Ecdysozoa</taxon>
        <taxon>Arthropoda</taxon>
        <taxon>Crustacea</taxon>
        <taxon>Multicrustacea</taxon>
        <taxon>Malacostraca</taxon>
        <taxon>Eumalacostraca</taxon>
        <taxon>Eucarida</taxon>
        <taxon>Euphausiacea</taxon>
        <taxon>Euphausiidae</taxon>
        <taxon>Meganyctiphanes</taxon>
    </lineage>
</organism>
<protein>
    <submittedName>
        <fullName evidence="5">Uncharacterized protein</fullName>
    </submittedName>
</protein>
<keyword evidence="2" id="KW-0732">Signal</keyword>
<dbReference type="Proteomes" id="UP001497623">
    <property type="component" value="Unassembled WGS sequence"/>
</dbReference>
<keyword evidence="3" id="KW-0677">Repeat</keyword>
<evidence type="ECO:0000256" key="4">
    <source>
        <dbReference type="SAM" id="Phobius"/>
    </source>
</evidence>
<gene>
    <name evidence="5" type="ORF">MNOR_LOCUS31960</name>
</gene>
<evidence type="ECO:0000313" key="6">
    <source>
        <dbReference type="Proteomes" id="UP001497623"/>
    </source>
</evidence>
<dbReference type="InterPro" id="IPR001611">
    <property type="entry name" value="Leu-rich_rpt"/>
</dbReference>
<feature type="transmembrane region" description="Helical" evidence="4">
    <location>
        <begin position="25"/>
        <end position="45"/>
    </location>
</feature>
<evidence type="ECO:0000313" key="5">
    <source>
        <dbReference type="EMBL" id="CAL4157663.1"/>
    </source>
</evidence>
<dbReference type="PANTHER" id="PTHR24364:SF18">
    <property type="entry name" value="LP06937P"/>
    <property type="match status" value="1"/>
</dbReference>
<evidence type="ECO:0000256" key="2">
    <source>
        <dbReference type="ARBA" id="ARBA00022729"/>
    </source>
</evidence>
<dbReference type="InterPro" id="IPR032675">
    <property type="entry name" value="LRR_dom_sf"/>
</dbReference>
<proteinExistence type="predicted"/>
<keyword evidence="4" id="KW-0812">Transmembrane</keyword>
<keyword evidence="6" id="KW-1185">Reference proteome</keyword>
<sequence>YSSYTSLKLHIFWLDSELAMETNSIHPLLINCLLVFTFCSIVLLIGGPKCMVSSLEIIFTDPENDLTENVYNRFSENNMRIERSSHKENNESDNVLDYPAGCPDNWSPCNCEKPSLWLSNLEVDCREVSGEDELSDVFRNAIYHDTHLHKFSLKGNPNIKVLHPGVFQHIVFDEIHIGYNNFERVELGALDLMKSELNFIDFFRSNFHNLDDFPFNEIVTFDKLKKIDFGMNRFPAFPEIASESLTWINFGLNPINSIEQDVFRGLPRLKYINLAGTNLAQIYPGTFKGLPYLQEIDLTGNFFLELVAGSIITDSLKLSHLGLESNLISNVEQHSITFNPNMIVDLDSNPISILHENVWRPLFEEGGTIWGNQLYLKCDCDLAWIVLNPMWLSNVTSARCTDGSSIANLDPSPFEDC</sequence>
<dbReference type="InterPro" id="IPR052286">
    <property type="entry name" value="Wnt_signaling_inhibitor"/>
</dbReference>
<keyword evidence="4" id="KW-0472">Membrane</keyword>
<dbReference type="EMBL" id="CAXKWB010042336">
    <property type="protein sequence ID" value="CAL4157663.1"/>
    <property type="molecule type" value="Genomic_DNA"/>
</dbReference>
<dbReference type="GO" id="GO:0016020">
    <property type="term" value="C:membrane"/>
    <property type="evidence" value="ECO:0007669"/>
    <property type="project" value="TreeGrafter"/>
</dbReference>
<dbReference type="Pfam" id="PF13855">
    <property type="entry name" value="LRR_8"/>
    <property type="match status" value="1"/>
</dbReference>
<name>A0AAV2S6L5_MEGNR</name>
<evidence type="ECO:0000256" key="1">
    <source>
        <dbReference type="ARBA" id="ARBA00022614"/>
    </source>
</evidence>
<keyword evidence="1" id="KW-0433">Leucine-rich repeat</keyword>
<dbReference type="AlphaFoldDB" id="A0AAV2S6L5"/>
<dbReference type="Gene3D" id="3.80.10.10">
    <property type="entry name" value="Ribonuclease Inhibitor"/>
    <property type="match status" value="2"/>
</dbReference>
<keyword evidence="4" id="KW-1133">Transmembrane helix</keyword>
<reference evidence="5 6" key="1">
    <citation type="submission" date="2024-05" db="EMBL/GenBank/DDBJ databases">
        <authorList>
            <person name="Wallberg A."/>
        </authorList>
    </citation>
    <scope>NUCLEOTIDE SEQUENCE [LARGE SCALE GENOMIC DNA]</scope>
</reference>
<dbReference type="PANTHER" id="PTHR24364">
    <property type="entry name" value="LP06937P"/>
    <property type="match status" value="1"/>
</dbReference>
<feature type="non-terminal residue" evidence="5">
    <location>
        <position position="1"/>
    </location>
</feature>
<comment type="caution">
    <text evidence="5">The sequence shown here is derived from an EMBL/GenBank/DDBJ whole genome shotgun (WGS) entry which is preliminary data.</text>
</comment>
<dbReference type="SUPFAM" id="SSF52058">
    <property type="entry name" value="L domain-like"/>
    <property type="match status" value="1"/>
</dbReference>